<evidence type="ECO:0000313" key="3">
    <source>
        <dbReference type="EMBL" id="KAJ1360632.1"/>
    </source>
</evidence>
<feature type="domain" description="SCP" evidence="2">
    <location>
        <begin position="153"/>
        <end position="316"/>
    </location>
</feature>
<dbReference type="InterPro" id="IPR014044">
    <property type="entry name" value="CAP_dom"/>
</dbReference>
<keyword evidence="4" id="KW-1185">Reference proteome</keyword>
<dbReference type="Pfam" id="PF00188">
    <property type="entry name" value="CAP"/>
    <property type="match status" value="1"/>
</dbReference>
<dbReference type="SUPFAM" id="SSF55797">
    <property type="entry name" value="PR-1-like"/>
    <property type="match status" value="1"/>
</dbReference>
<dbReference type="CDD" id="cd05380">
    <property type="entry name" value="CAP_euk"/>
    <property type="match status" value="1"/>
</dbReference>
<evidence type="ECO:0000313" key="4">
    <source>
        <dbReference type="Proteomes" id="UP001196413"/>
    </source>
</evidence>
<organism evidence="3 4">
    <name type="scientific">Parelaphostrongylus tenuis</name>
    <name type="common">Meningeal worm</name>
    <dbReference type="NCBI Taxonomy" id="148309"/>
    <lineage>
        <taxon>Eukaryota</taxon>
        <taxon>Metazoa</taxon>
        <taxon>Ecdysozoa</taxon>
        <taxon>Nematoda</taxon>
        <taxon>Chromadorea</taxon>
        <taxon>Rhabditida</taxon>
        <taxon>Rhabditina</taxon>
        <taxon>Rhabditomorpha</taxon>
        <taxon>Strongyloidea</taxon>
        <taxon>Metastrongylidae</taxon>
        <taxon>Parelaphostrongylus</taxon>
    </lineage>
</organism>
<comment type="caution">
    <text evidence="3">The sequence shown here is derived from an EMBL/GenBank/DDBJ whole genome shotgun (WGS) entry which is preliminary data.</text>
</comment>
<accession>A0AAD5MLD0</accession>
<dbReference type="Proteomes" id="UP001196413">
    <property type="component" value="Unassembled WGS sequence"/>
</dbReference>
<protein>
    <recommendedName>
        <fullName evidence="2">SCP domain-containing protein</fullName>
    </recommendedName>
</protein>
<dbReference type="EMBL" id="JAHQIW010003923">
    <property type="protein sequence ID" value="KAJ1360632.1"/>
    <property type="molecule type" value="Genomic_DNA"/>
</dbReference>
<dbReference type="Gene3D" id="3.40.33.10">
    <property type="entry name" value="CAP"/>
    <property type="match status" value="1"/>
</dbReference>
<evidence type="ECO:0000259" key="2">
    <source>
        <dbReference type="SMART" id="SM00198"/>
    </source>
</evidence>
<reference evidence="3" key="1">
    <citation type="submission" date="2021-06" db="EMBL/GenBank/DDBJ databases">
        <title>Parelaphostrongylus tenuis whole genome reference sequence.</title>
        <authorList>
            <person name="Garwood T.J."/>
            <person name="Larsen P.A."/>
            <person name="Fountain-Jones N.M."/>
            <person name="Garbe J.R."/>
            <person name="Macchietto M.G."/>
            <person name="Kania S.A."/>
            <person name="Gerhold R.W."/>
            <person name="Richards J.E."/>
            <person name="Wolf T.M."/>
        </authorList>
    </citation>
    <scope>NUCLEOTIDE SEQUENCE</scope>
    <source>
        <strain evidence="3">MNPRO001-30</strain>
        <tissue evidence="3">Meninges</tissue>
    </source>
</reference>
<proteinExistence type="predicted"/>
<feature type="region of interest" description="Disordered" evidence="1">
    <location>
        <begin position="37"/>
        <end position="96"/>
    </location>
</feature>
<name>A0AAD5MLD0_PARTN</name>
<dbReference type="AlphaFoldDB" id="A0AAD5MLD0"/>
<sequence length="346" mass="39258">MPCQYDEDCVAFSPAYCESALCVNASRPTIMALTSTTPVEERVTTPRRSWTTTPDEEWTTTTDDERATTPRRRWTTTSDEERTTTPGEEWTTVSNDPSTTAAVSINCSTAFDAAFRKTAIEEHNEFRCLTLQTLRTVRLHLMSNTENQTKIERARCFFIEGKNRFRSLVARGLEANGELSEMNVPLSSRMNLLEYDCTAEQYALNHVKLCDKQLSPEACRPGYKENIHIYELGSILRKESLILQNVIQNWAGQLKDSGIPPDMIFTRRVSEYERNKVDTVTKIIWGTNTKVGCATHKCDDFYFTSCMYEDRVNVVGENIYNIGPTCSECPRASECFSLKGLCPSSE</sequence>
<dbReference type="SMART" id="SM00198">
    <property type="entry name" value="SCP"/>
    <property type="match status" value="1"/>
</dbReference>
<gene>
    <name evidence="3" type="ORF">KIN20_019657</name>
</gene>
<evidence type="ECO:0000256" key="1">
    <source>
        <dbReference type="SAM" id="MobiDB-lite"/>
    </source>
</evidence>
<dbReference type="InterPro" id="IPR035940">
    <property type="entry name" value="CAP_sf"/>
</dbReference>